<dbReference type="Proteomes" id="UP000192468">
    <property type="component" value="Unassembled WGS sequence"/>
</dbReference>
<evidence type="ECO:0000313" key="2">
    <source>
        <dbReference type="Proteomes" id="UP000192468"/>
    </source>
</evidence>
<sequence length="155" mass="18564">MKKLLYIFFIIILLLNLTACNNIKTFKEKKPHKNYYTDLLITDIKSQNKYLIILLDTNFYKKVTMDKAECDLIKKSMLALNNDNFIDKPKDIPNKALYKIYFTFKNHKFVAEIYNKKYMCLYPWDGSYEKDYINMDSLPAAYNLFEFCKSIIPRD</sequence>
<keyword evidence="2" id="KW-1185">Reference proteome</keyword>
<gene>
    <name evidence="1" type="ORF">SAMN02745134_00980</name>
</gene>
<dbReference type="AlphaFoldDB" id="A0A1W1X7P2"/>
<dbReference type="InterPro" id="IPR032619">
    <property type="entry name" value="DUF4883"/>
</dbReference>
<organism evidence="1 2">
    <name type="scientific">Clostridium acidisoli DSM 12555</name>
    <dbReference type="NCBI Taxonomy" id="1121291"/>
    <lineage>
        <taxon>Bacteria</taxon>
        <taxon>Bacillati</taxon>
        <taxon>Bacillota</taxon>
        <taxon>Clostridia</taxon>
        <taxon>Eubacteriales</taxon>
        <taxon>Clostridiaceae</taxon>
        <taxon>Clostridium</taxon>
    </lineage>
</organism>
<evidence type="ECO:0000313" key="1">
    <source>
        <dbReference type="EMBL" id="SMC19949.1"/>
    </source>
</evidence>
<dbReference type="Gene3D" id="3.30.1490.410">
    <property type="entry name" value="Uncharacterised protein PF16224, DUF4883"/>
    <property type="match status" value="1"/>
</dbReference>
<dbReference type="RefSeq" id="WP_242950476.1">
    <property type="nucleotide sequence ID" value="NZ_FWXH01000002.1"/>
</dbReference>
<dbReference type="CDD" id="cd15786">
    <property type="entry name" value="CPF_1278_like"/>
    <property type="match status" value="1"/>
</dbReference>
<dbReference type="EMBL" id="FWXH01000002">
    <property type="protein sequence ID" value="SMC19949.1"/>
    <property type="molecule type" value="Genomic_DNA"/>
</dbReference>
<dbReference type="Pfam" id="PF16224">
    <property type="entry name" value="DUF4883"/>
    <property type="match status" value="1"/>
</dbReference>
<proteinExistence type="predicted"/>
<name>A0A1W1X7P2_9CLOT</name>
<accession>A0A1W1X7P2</accession>
<protein>
    <submittedName>
        <fullName evidence="1">Uncharacterized protein</fullName>
    </submittedName>
</protein>
<reference evidence="1 2" key="1">
    <citation type="submission" date="2017-04" db="EMBL/GenBank/DDBJ databases">
        <authorList>
            <person name="Afonso C.L."/>
            <person name="Miller P.J."/>
            <person name="Scott M.A."/>
            <person name="Spackman E."/>
            <person name="Goraichik I."/>
            <person name="Dimitrov K.M."/>
            <person name="Suarez D.L."/>
            <person name="Swayne D.E."/>
        </authorList>
    </citation>
    <scope>NUCLEOTIDE SEQUENCE [LARGE SCALE GENOMIC DNA]</scope>
    <source>
        <strain evidence="1 2">DSM 12555</strain>
    </source>
</reference>